<dbReference type="InterPro" id="IPR051611">
    <property type="entry name" value="ECF_transporter_component"/>
</dbReference>
<feature type="transmembrane region" description="Helical" evidence="6">
    <location>
        <begin position="38"/>
        <end position="57"/>
    </location>
</feature>
<dbReference type="EMBL" id="SMZX01000001">
    <property type="protein sequence ID" value="TDL46154.1"/>
    <property type="molecule type" value="Genomic_DNA"/>
</dbReference>
<evidence type="ECO:0000313" key="7">
    <source>
        <dbReference type="EMBL" id="TDL46154.1"/>
    </source>
</evidence>
<gene>
    <name evidence="7" type="ORF">E2R54_06935</name>
</gene>
<comment type="caution">
    <text evidence="7">The sequence shown here is derived from an EMBL/GenBank/DDBJ whole genome shotgun (WGS) entry which is preliminary data.</text>
</comment>
<evidence type="ECO:0000256" key="6">
    <source>
        <dbReference type="SAM" id="Phobius"/>
    </source>
</evidence>
<dbReference type="PANTHER" id="PTHR34857">
    <property type="entry name" value="SLL0384 PROTEIN"/>
    <property type="match status" value="1"/>
</dbReference>
<keyword evidence="4 6" id="KW-1133">Transmembrane helix</keyword>
<proteinExistence type="predicted"/>
<evidence type="ECO:0000256" key="2">
    <source>
        <dbReference type="ARBA" id="ARBA00022475"/>
    </source>
</evidence>
<name>A0A4R5YL08_9MICO</name>
<evidence type="ECO:0000256" key="1">
    <source>
        <dbReference type="ARBA" id="ARBA00004141"/>
    </source>
</evidence>
<evidence type="ECO:0000256" key="4">
    <source>
        <dbReference type="ARBA" id="ARBA00022989"/>
    </source>
</evidence>
<evidence type="ECO:0000256" key="5">
    <source>
        <dbReference type="ARBA" id="ARBA00023136"/>
    </source>
</evidence>
<protein>
    <submittedName>
        <fullName evidence="7">Energy-coupling factor transporter transmembrane protein EcfT</fullName>
    </submittedName>
</protein>
<dbReference type="GO" id="GO:0005886">
    <property type="term" value="C:plasma membrane"/>
    <property type="evidence" value="ECO:0007669"/>
    <property type="project" value="UniProtKB-ARBA"/>
</dbReference>
<dbReference type="PANTHER" id="PTHR34857:SF2">
    <property type="entry name" value="SLL0384 PROTEIN"/>
    <property type="match status" value="1"/>
</dbReference>
<keyword evidence="5 6" id="KW-0472">Membrane</keyword>
<evidence type="ECO:0000313" key="8">
    <source>
        <dbReference type="Proteomes" id="UP000295633"/>
    </source>
</evidence>
<keyword evidence="2" id="KW-1003">Cell membrane</keyword>
<feature type="transmembrane region" description="Helical" evidence="6">
    <location>
        <begin position="106"/>
        <end position="128"/>
    </location>
</feature>
<organism evidence="7 8">
    <name type="scientific">Microbacterium oleivorans</name>
    <dbReference type="NCBI Taxonomy" id="273677"/>
    <lineage>
        <taxon>Bacteria</taxon>
        <taxon>Bacillati</taxon>
        <taxon>Actinomycetota</taxon>
        <taxon>Actinomycetes</taxon>
        <taxon>Micrococcales</taxon>
        <taxon>Microbacteriaceae</taxon>
        <taxon>Microbacterium</taxon>
    </lineage>
</organism>
<comment type="subcellular location">
    <subcellularLocation>
        <location evidence="1">Membrane</location>
        <topology evidence="1">Multi-pass membrane protein</topology>
    </subcellularLocation>
</comment>
<dbReference type="InterPro" id="IPR003339">
    <property type="entry name" value="ABC/ECF_trnsptr_transmembrane"/>
</dbReference>
<dbReference type="Proteomes" id="UP000295633">
    <property type="component" value="Unassembled WGS sequence"/>
</dbReference>
<sequence length="262" mass="27939">MTLLDGQARTGTVARINPVAKLAASGLVAIPLVFTLDWVSAAVALVLECLLIPFAGLRWGEFWRRTWPVWLAAPLTAVTIALYGEAGGRVYVEWLLVRVSDGSLELAAATLLRVLAVALPSVVLFITVDPTDLADGLAQIVRLPARFVLGALAGLRMIGLFVDDWRSLELARRARGVADRGRLRRFAGMAFALLVLSIRRGSKLATAMEARGFGAPGRRTWARTSTFGAREWVLVGIGAGIAGVAIVAAVLAGTWNFILGPS</sequence>
<dbReference type="RefSeq" id="WP_133399184.1">
    <property type="nucleotide sequence ID" value="NZ_SMZX01000001.1"/>
</dbReference>
<dbReference type="Pfam" id="PF02361">
    <property type="entry name" value="CbiQ"/>
    <property type="match status" value="1"/>
</dbReference>
<feature type="transmembrane region" description="Helical" evidence="6">
    <location>
        <begin position="232"/>
        <end position="258"/>
    </location>
</feature>
<evidence type="ECO:0000256" key="3">
    <source>
        <dbReference type="ARBA" id="ARBA00022692"/>
    </source>
</evidence>
<keyword evidence="3 6" id="KW-0812">Transmembrane</keyword>
<feature type="transmembrane region" description="Helical" evidence="6">
    <location>
        <begin position="69"/>
        <end position="86"/>
    </location>
</feature>
<dbReference type="CDD" id="cd16914">
    <property type="entry name" value="EcfT"/>
    <property type="match status" value="1"/>
</dbReference>
<reference evidence="7 8" key="1">
    <citation type="submission" date="2019-03" db="EMBL/GenBank/DDBJ databases">
        <title>Genome Sequencing and Assembly of Various Microbes Isolated from Partially Reclaimed Soil and Acid Mine Drainage (AMD) Site.</title>
        <authorList>
            <person name="Steinbock B."/>
            <person name="Bechtold R."/>
            <person name="Sevigny J.L."/>
            <person name="Thomas D."/>
            <person name="Cuthill L.R."/>
            <person name="Aveiro Johannsen E.J."/>
            <person name="Thomas K."/>
            <person name="Ghosh A."/>
        </authorList>
    </citation>
    <scope>NUCLEOTIDE SEQUENCE [LARGE SCALE GENOMIC DNA]</scope>
    <source>
        <strain evidence="7 8">F-B2</strain>
    </source>
</reference>
<dbReference type="AlphaFoldDB" id="A0A4R5YL08"/>
<accession>A0A4R5YL08</accession>